<keyword evidence="2" id="KW-0407">Ion channel</keyword>
<reference evidence="4 5" key="1">
    <citation type="journal article" date="2023" name="G3 (Bethesda)">
        <title>A chromosome-length genome assembly and annotation of blackberry (Rubus argutus, cv. 'Hillquist').</title>
        <authorList>
            <person name="Bruna T."/>
            <person name="Aryal R."/>
            <person name="Dudchenko O."/>
            <person name="Sargent D.J."/>
            <person name="Mead D."/>
            <person name="Buti M."/>
            <person name="Cavallini A."/>
            <person name="Hytonen T."/>
            <person name="Andres J."/>
            <person name="Pham M."/>
            <person name="Weisz D."/>
            <person name="Mascagni F."/>
            <person name="Usai G."/>
            <person name="Natali L."/>
            <person name="Bassil N."/>
            <person name="Fernandez G.E."/>
            <person name="Lomsadze A."/>
            <person name="Armour M."/>
            <person name="Olukolu B."/>
            <person name="Poorten T."/>
            <person name="Britton C."/>
            <person name="Davik J."/>
            <person name="Ashrafi H."/>
            <person name="Aiden E.L."/>
            <person name="Borodovsky M."/>
            <person name="Worthington M."/>
        </authorList>
    </citation>
    <scope>NUCLEOTIDE SEQUENCE [LARGE SCALE GENOMIC DNA]</scope>
    <source>
        <strain evidence="4">PI 553951</strain>
    </source>
</reference>
<protein>
    <recommendedName>
        <fullName evidence="3">Cyclic nucleotide-binding domain-containing protein</fullName>
    </recommendedName>
</protein>
<dbReference type="GO" id="GO:0034220">
    <property type="term" value="P:monoatomic ion transmembrane transport"/>
    <property type="evidence" value="ECO:0007669"/>
    <property type="project" value="UniProtKB-KW"/>
</dbReference>
<evidence type="ECO:0000256" key="1">
    <source>
        <dbReference type="ARBA" id="ARBA00023286"/>
    </source>
</evidence>
<evidence type="ECO:0000313" key="4">
    <source>
        <dbReference type="EMBL" id="KAK9911322.1"/>
    </source>
</evidence>
<keyword evidence="1" id="KW-0406">Ion transport</keyword>
<dbReference type="GO" id="GO:0016020">
    <property type="term" value="C:membrane"/>
    <property type="evidence" value="ECO:0007669"/>
    <property type="project" value="UniProtKB-SubCell"/>
</dbReference>
<dbReference type="Gene3D" id="2.60.120.10">
    <property type="entry name" value="Jelly Rolls"/>
    <property type="match status" value="1"/>
</dbReference>
<comment type="caution">
    <text evidence="4">The sequence shown here is derived from an EMBL/GenBank/DDBJ whole genome shotgun (WGS) entry which is preliminary data.</text>
</comment>
<dbReference type="InterPro" id="IPR018490">
    <property type="entry name" value="cNMP-bd_dom_sf"/>
</dbReference>
<dbReference type="PANTHER" id="PTHR45651:SF68">
    <property type="entry name" value="ION TRANSPORT DOMAIN-CONTAINING PROTEIN"/>
    <property type="match status" value="1"/>
</dbReference>
<sequence>MQATKRAADRLERLLQMKTDDHETTERLLQKMINEKSDRVGKKMKDIIEPRIRSIISNYSLPKEMEPLIKDAVKEKLQGNEDLTVDENMFSLLSLNLPSNVENKIKHSLVVDKLQKVPELKNKDNNLLENISRHFKPEIYPEGSYIILQGQPLDLLFFITQGTVLTYAKNEAGTTQDVKQQDGLYGKELITWAENISDTSSNLPISSITVKAQQKVEVFAIKAADLRAVLTMFLVCTIL</sequence>
<dbReference type="PANTHER" id="PTHR45651">
    <property type="entry name" value="CYCLIC NUCLEOTIDE-GATED ION CHANNEL 15-RELATED-RELATED"/>
    <property type="match status" value="1"/>
</dbReference>
<keyword evidence="1" id="KW-0813">Transport</keyword>
<gene>
    <name evidence="4" type="ORF">M0R45_035239</name>
</gene>
<proteinExistence type="predicted"/>
<keyword evidence="5" id="KW-1185">Reference proteome</keyword>
<dbReference type="InterPro" id="IPR000595">
    <property type="entry name" value="cNMP-bd_dom"/>
</dbReference>
<dbReference type="SUPFAM" id="SSF51206">
    <property type="entry name" value="cAMP-binding domain-like"/>
    <property type="match status" value="1"/>
</dbReference>
<dbReference type="AlphaFoldDB" id="A0AAW1VWD0"/>
<dbReference type="Proteomes" id="UP001457282">
    <property type="component" value="Unassembled WGS sequence"/>
</dbReference>
<dbReference type="InterPro" id="IPR014710">
    <property type="entry name" value="RmlC-like_jellyroll"/>
</dbReference>
<dbReference type="EMBL" id="JBEDUW010000007">
    <property type="protein sequence ID" value="KAK9911322.1"/>
    <property type="molecule type" value="Genomic_DNA"/>
</dbReference>
<evidence type="ECO:0000259" key="3">
    <source>
        <dbReference type="PROSITE" id="PS50042"/>
    </source>
</evidence>
<organism evidence="4 5">
    <name type="scientific">Rubus argutus</name>
    <name type="common">Southern blackberry</name>
    <dbReference type="NCBI Taxonomy" id="59490"/>
    <lineage>
        <taxon>Eukaryota</taxon>
        <taxon>Viridiplantae</taxon>
        <taxon>Streptophyta</taxon>
        <taxon>Embryophyta</taxon>
        <taxon>Tracheophyta</taxon>
        <taxon>Spermatophyta</taxon>
        <taxon>Magnoliopsida</taxon>
        <taxon>eudicotyledons</taxon>
        <taxon>Gunneridae</taxon>
        <taxon>Pentapetalae</taxon>
        <taxon>rosids</taxon>
        <taxon>fabids</taxon>
        <taxon>Rosales</taxon>
        <taxon>Rosaceae</taxon>
        <taxon>Rosoideae</taxon>
        <taxon>Rosoideae incertae sedis</taxon>
        <taxon>Rubus</taxon>
    </lineage>
</organism>
<name>A0AAW1VWD0_RUBAR</name>
<dbReference type="CDD" id="cd00038">
    <property type="entry name" value="CAP_ED"/>
    <property type="match status" value="1"/>
</dbReference>
<keyword evidence="1" id="KW-1071">Ligand-gated ion channel</keyword>
<evidence type="ECO:0000256" key="2">
    <source>
        <dbReference type="ARBA" id="ARBA00023303"/>
    </source>
</evidence>
<dbReference type="PROSITE" id="PS50042">
    <property type="entry name" value="CNMP_BINDING_3"/>
    <property type="match status" value="1"/>
</dbReference>
<accession>A0AAW1VWD0</accession>
<feature type="domain" description="Cyclic nucleotide-binding" evidence="3">
    <location>
        <begin position="119"/>
        <end position="230"/>
    </location>
</feature>
<evidence type="ECO:0000313" key="5">
    <source>
        <dbReference type="Proteomes" id="UP001457282"/>
    </source>
</evidence>